<dbReference type="Gene3D" id="1.20.1250.20">
    <property type="entry name" value="MFS general substrate transporter like domains"/>
    <property type="match status" value="1"/>
</dbReference>
<keyword evidence="2" id="KW-0813">Transport</keyword>
<evidence type="ECO:0000256" key="6">
    <source>
        <dbReference type="SAM" id="Phobius"/>
    </source>
</evidence>
<dbReference type="PANTHER" id="PTHR42718:SF9">
    <property type="entry name" value="MAJOR FACILITATOR SUPERFAMILY MULTIDRUG TRANSPORTER MFSC"/>
    <property type="match status" value="1"/>
</dbReference>
<feature type="transmembrane region" description="Helical" evidence="6">
    <location>
        <begin position="108"/>
        <end position="129"/>
    </location>
</feature>
<feature type="transmembrane region" description="Helical" evidence="6">
    <location>
        <begin position="229"/>
        <end position="247"/>
    </location>
</feature>
<feature type="domain" description="Major facilitator superfamily (MFS) profile" evidence="7">
    <location>
        <begin position="17"/>
        <end position="463"/>
    </location>
</feature>
<feature type="transmembrane region" description="Helical" evidence="6">
    <location>
        <begin position="141"/>
        <end position="160"/>
    </location>
</feature>
<dbReference type="InterPro" id="IPR011701">
    <property type="entry name" value="MFS"/>
</dbReference>
<evidence type="ECO:0000256" key="2">
    <source>
        <dbReference type="ARBA" id="ARBA00022448"/>
    </source>
</evidence>
<reference evidence="9" key="1">
    <citation type="journal article" date="2015" name="MBio">
        <title>Genome-Resolved Metagenomic Analysis Reveals Roles for Candidate Phyla and Other Microbial Community Members in Biogeochemical Transformations in Oil Reservoirs.</title>
        <authorList>
            <person name="Hu P."/>
            <person name="Tom L."/>
            <person name="Singh A."/>
            <person name="Thomas B.C."/>
            <person name="Baker B.J."/>
            <person name="Piceno Y.M."/>
            <person name="Andersen G.L."/>
            <person name="Banfield J.F."/>
        </authorList>
    </citation>
    <scope>NUCLEOTIDE SEQUENCE [LARGE SCALE GENOMIC DNA]</scope>
</reference>
<dbReference type="Proteomes" id="UP000053911">
    <property type="component" value="Unassembled WGS sequence"/>
</dbReference>
<feature type="transmembrane region" description="Helical" evidence="6">
    <location>
        <begin position="440"/>
        <end position="458"/>
    </location>
</feature>
<feature type="transmembrane region" description="Helical" evidence="6">
    <location>
        <begin position="52"/>
        <end position="71"/>
    </location>
</feature>
<evidence type="ECO:0000313" key="9">
    <source>
        <dbReference type="Proteomes" id="UP000053911"/>
    </source>
</evidence>
<dbReference type="AlphaFoldDB" id="A0A101EM42"/>
<dbReference type="InterPro" id="IPR036259">
    <property type="entry name" value="MFS_trans_sf"/>
</dbReference>
<feature type="transmembrane region" description="Helical" evidence="6">
    <location>
        <begin position="203"/>
        <end position="223"/>
    </location>
</feature>
<dbReference type="EMBL" id="LGFD01000016">
    <property type="protein sequence ID" value="KUK17702.1"/>
    <property type="molecule type" value="Genomic_DNA"/>
</dbReference>
<organism evidence="8 9">
    <name type="scientific">Thermococcus sibiricus</name>
    <dbReference type="NCBI Taxonomy" id="172049"/>
    <lineage>
        <taxon>Archaea</taxon>
        <taxon>Methanobacteriati</taxon>
        <taxon>Methanobacteriota</taxon>
        <taxon>Thermococci</taxon>
        <taxon>Thermococcales</taxon>
        <taxon>Thermococcaceae</taxon>
        <taxon>Thermococcus</taxon>
    </lineage>
</organism>
<comment type="caution">
    <text evidence="8">The sequence shown here is derived from an EMBL/GenBank/DDBJ whole genome shotgun (WGS) entry which is preliminary data.</text>
</comment>
<evidence type="ECO:0000256" key="4">
    <source>
        <dbReference type="ARBA" id="ARBA00022989"/>
    </source>
</evidence>
<gene>
    <name evidence="8" type="ORF">XD54_0984</name>
</gene>
<sequence>MDNKSNNDSDIINKRVVLLIVTLASFLTPFMSSSMNIALPSIGKEFSMNVVLLNWVATSYLLAAAIFLVPFGKIADIKGRKKVFSYGILIYALSSFLCAISTSSVMLISFRILQGIGSAMIFGTAVAILTSVFPPRERGKVLGINAAAVYLGLSLGPFLGGSLTQYLGWRSIFIANAVLGLITIILVLWKLKGDWAEAKGEKFDFIGSIVYSLSLAAIMYGFSLIPAMSGLWLVLVGVFMFLLFVRWEMKTKNPILDINLFRNNITFTFSNIAALINYSATFAVAFLLSLYLQYIKGFSPQNAGSILVAQPVVMAIFSPLAGRLSDRVEPGIIASAGMALTTVSLSLFTFLSEKTSLEVIVASLILLGFGLALFSSPNTNAIMSSVERRFYGVASATLATMRLTGQTLSMGIVMLIFAIYMGNVQITPQYYPIFLTSMKTVFIIFALLCFGGIFASLARGKVQ</sequence>
<evidence type="ECO:0000313" key="8">
    <source>
        <dbReference type="EMBL" id="KUK17702.1"/>
    </source>
</evidence>
<feature type="transmembrane region" description="Helical" evidence="6">
    <location>
        <begin position="268"/>
        <end position="291"/>
    </location>
</feature>
<accession>A0A101EM42</accession>
<protein>
    <submittedName>
        <fullName evidence="8">Putative transport protein</fullName>
    </submittedName>
</protein>
<dbReference type="Pfam" id="PF07690">
    <property type="entry name" value="MFS_1"/>
    <property type="match status" value="2"/>
</dbReference>
<dbReference type="PATRIC" id="fig|172049.5.peg.1849"/>
<dbReference type="RefSeq" id="WP_015849001.1">
    <property type="nucleotide sequence ID" value="NZ_LGFD01000016.1"/>
</dbReference>
<evidence type="ECO:0000256" key="5">
    <source>
        <dbReference type="ARBA" id="ARBA00023136"/>
    </source>
</evidence>
<feature type="transmembrane region" description="Helical" evidence="6">
    <location>
        <begin position="357"/>
        <end position="375"/>
    </location>
</feature>
<feature type="transmembrane region" description="Helical" evidence="6">
    <location>
        <begin position="83"/>
        <end position="102"/>
    </location>
</feature>
<dbReference type="PRINTS" id="PR01036">
    <property type="entry name" value="TCRTETB"/>
</dbReference>
<feature type="transmembrane region" description="Helical" evidence="6">
    <location>
        <begin position="396"/>
        <end position="420"/>
    </location>
</feature>
<dbReference type="CDD" id="cd17321">
    <property type="entry name" value="MFS_MMR_MDR_like"/>
    <property type="match status" value="1"/>
</dbReference>
<name>A0A101EM42_9EURY</name>
<dbReference type="GO" id="GO:0016020">
    <property type="term" value="C:membrane"/>
    <property type="evidence" value="ECO:0007669"/>
    <property type="project" value="UniProtKB-SubCell"/>
</dbReference>
<evidence type="ECO:0000256" key="3">
    <source>
        <dbReference type="ARBA" id="ARBA00022692"/>
    </source>
</evidence>
<dbReference type="GO" id="GO:0022857">
    <property type="term" value="F:transmembrane transporter activity"/>
    <property type="evidence" value="ECO:0007669"/>
    <property type="project" value="InterPro"/>
</dbReference>
<feature type="transmembrane region" description="Helical" evidence="6">
    <location>
        <begin position="332"/>
        <end position="351"/>
    </location>
</feature>
<evidence type="ECO:0000259" key="7">
    <source>
        <dbReference type="PROSITE" id="PS50850"/>
    </source>
</evidence>
<feature type="transmembrane region" description="Helical" evidence="6">
    <location>
        <begin position="303"/>
        <end position="320"/>
    </location>
</feature>
<dbReference type="InterPro" id="IPR020846">
    <property type="entry name" value="MFS_dom"/>
</dbReference>
<dbReference type="FunFam" id="1.20.1250.20:FF:000503">
    <property type="entry name" value="Drug resistance transporter, EmrB/QacA subfamily"/>
    <property type="match status" value="1"/>
</dbReference>
<dbReference type="SUPFAM" id="SSF103473">
    <property type="entry name" value="MFS general substrate transporter"/>
    <property type="match status" value="1"/>
</dbReference>
<dbReference type="Gene3D" id="1.20.1720.10">
    <property type="entry name" value="Multidrug resistance protein D"/>
    <property type="match status" value="1"/>
</dbReference>
<keyword evidence="5 6" id="KW-0472">Membrane</keyword>
<evidence type="ECO:0000256" key="1">
    <source>
        <dbReference type="ARBA" id="ARBA00004141"/>
    </source>
</evidence>
<dbReference type="PROSITE" id="PS50850">
    <property type="entry name" value="MFS"/>
    <property type="match status" value="1"/>
</dbReference>
<dbReference type="PANTHER" id="PTHR42718">
    <property type="entry name" value="MAJOR FACILITATOR SUPERFAMILY MULTIDRUG TRANSPORTER MFSC"/>
    <property type="match status" value="1"/>
</dbReference>
<feature type="transmembrane region" description="Helical" evidence="6">
    <location>
        <begin position="172"/>
        <end position="191"/>
    </location>
</feature>
<proteinExistence type="predicted"/>
<feature type="transmembrane region" description="Helical" evidence="6">
    <location>
        <begin position="12"/>
        <end position="32"/>
    </location>
</feature>
<dbReference type="GeneID" id="8095706"/>
<comment type="subcellular location">
    <subcellularLocation>
        <location evidence="1">Membrane</location>
        <topology evidence="1">Multi-pass membrane protein</topology>
    </subcellularLocation>
</comment>
<keyword evidence="4 6" id="KW-1133">Transmembrane helix</keyword>
<dbReference type="OMA" id="HKLHNNL"/>
<keyword evidence="3 6" id="KW-0812">Transmembrane</keyword>